<sequence>ALYRDSVDFLNRNSVDSLTTFDVHFTWRTPWRANLSVGATNMLNAGADNAGTTDSQPVDPFESIYGRIPYVRYKQDL</sequence>
<accession>X1CEF3</accession>
<dbReference type="AlphaFoldDB" id="X1CEF3"/>
<feature type="non-terminal residue" evidence="1">
    <location>
        <position position="1"/>
    </location>
</feature>
<gene>
    <name evidence="1" type="ORF">S01H4_59022</name>
</gene>
<proteinExistence type="predicted"/>
<protein>
    <recommendedName>
        <fullName evidence="2">TonB-dependent receptor-like beta-barrel domain-containing protein</fullName>
    </recommendedName>
</protein>
<dbReference type="EMBL" id="BART01034553">
    <property type="protein sequence ID" value="GAH06007.1"/>
    <property type="molecule type" value="Genomic_DNA"/>
</dbReference>
<evidence type="ECO:0000313" key="1">
    <source>
        <dbReference type="EMBL" id="GAH06007.1"/>
    </source>
</evidence>
<reference evidence="1" key="1">
    <citation type="journal article" date="2014" name="Front. Microbiol.">
        <title>High frequency of phylogenetically diverse reductive dehalogenase-homologous genes in deep subseafloor sedimentary metagenomes.</title>
        <authorList>
            <person name="Kawai M."/>
            <person name="Futagami T."/>
            <person name="Toyoda A."/>
            <person name="Takaki Y."/>
            <person name="Nishi S."/>
            <person name="Hori S."/>
            <person name="Arai W."/>
            <person name="Tsubouchi T."/>
            <person name="Morono Y."/>
            <person name="Uchiyama I."/>
            <person name="Ito T."/>
            <person name="Fujiyama A."/>
            <person name="Inagaki F."/>
            <person name="Takami H."/>
        </authorList>
    </citation>
    <scope>NUCLEOTIDE SEQUENCE</scope>
    <source>
        <strain evidence="1">Expedition CK06-06</strain>
    </source>
</reference>
<organism evidence="1">
    <name type="scientific">marine sediment metagenome</name>
    <dbReference type="NCBI Taxonomy" id="412755"/>
    <lineage>
        <taxon>unclassified sequences</taxon>
        <taxon>metagenomes</taxon>
        <taxon>ecological metagenomes</taxon>
    </lineage>
</organism>
<comment type="caution">
    <text evidence="1">The sequence shown here is derived from an EMBL/GenBank/DDBJ whole genome shotgun (WGS) entry which is preliminary data.</text>
</comment>
<evidence type="ECO:0008006" key="2">
    <source>
        <dbReference type="Google" id="ProtNLM"/>
    </source>
</evidence>
<name>X1CEF3_9ZZZZ</name>